<dbReference type="RefSeq" id="WP_115571383.1">
    <property type="nucleotide sequence ID" value="NZ_NXLT01000006.1"/>
</dbReference>
<protein>
    <submittedName>
        <fullName evidence="1">Uncharacterized protein</fullName>
    </submittedName>
</protein>
<proteinExistence type="predicted"/>
<gene>
    <name evidence="1" type="ORF">CQA54_06945</name>
</gene>
<dbReference type="EMBL" id="NXLT01000006">
    <property type="protein sequence ID" value="RDU66429.1"/>
    <property type="molecule type" value="Genomic_DNA"/>
</dbReference>
<reference evidence="1 2" key="1">
    <citation type="submission" date="2018-04" db="EMBL/GenBank/DDBJ databases">
        <title>Novel Campyloabacter and Helicobacter Species and Strains.</title>
        <authorList>
            <person name="Mannion A.J."/>
            <person name="Shen Z."/>
            <person name="Fox J.G."/>
        </authorList>
    </citation>
    <scope>NUCLEOTIDE SEQUENCE [LARGE SCALE GENOMIC DNA]</scope>
    <source>
        <strain evidence="1 2">MIT 12-6600</strain>
    </source>
</reference>
<comment type="caution">
    <text evidence="1">The sequence shown here is derived from an EMBL/GenBank/DDBJ whole genome shotgun (WGS) entry which is preliminary data.</text>
</comment>
<evidence type="ECO:0000313" key="2">
    <source>
        <dbReference type="Proteomes" id="UP000256514"/>
    </source>
</evidence>
<name>A0A3D8IMF8_9HELI</name>
<dbReference type="Proteomes" id="UP000256514">
    <property type="component" value="Unassembled WGS sequence"/>
</dbReference>
<keyword evidence="2" id="KW-1185">Reference proteome</keyword>
<evidence type="ECO:0000313" key="1">
    <source>
        <dbReference type="EMBL" id="RDU66429.1"/>
    </source>
</evidence>
<accession>A0A3D8IMF8</accession>
<dbReference type="OrthoDB" id="5318350at2"/>
<dbReference type="AlphaFoldDB" id="A0A3D8IMF8"/>
<organism evidence="1 2">
    <name type="scientific">Helicobacter equorum</name>
    <dbReference type="NCBI Taxonomy" id="361872"/>
    <lineage>
        <taxon>Bacteria</taxon>
        <taxon>Pseudomonadati</taxon>
        <taxon>Campylobacterota</taxon>
        <taxon>Epsilonproteobacteria</taxon>
        <taxon>Campylobacterales</taxon>
        <taxon>Helicobacteraceae</taxon>
        <taxon>Helicobacter</taxon>
    </lineage>
</organism>
<sequence length="371" mass="42773">MQKKSMFSISLWLALSLCTSGIGAERKDTRGGFLNYENNKNQNLTEKDILLNILAEQRKQTAIQSEILEILKITHDLPRKVVINGKECISNSSSDCFVMPIIGDAARLPVMRKWLENPTVENALEYYKWQSKYLNHTFNVGYSLEFAAKNTTYPFASTPTYLSTGSDQANVQRRSYALDVFKKHATNMEVAILLGKNFGYDVEYTYDVMKNYNTFKELGIRTRFIFENEKTLALFNDFHQKSLNPELNNMWKNIPKADKVISPNTFKDTKFEAHLTPMYVLRYNDIGKKQSFTQVIGIGREAQKNMLRSIQQALILFKIVDPQDFSGSHAESYQTRDLIKELKTRSYINDEEAKKNAPAFIQMLETQLPKK</sequence>